<evidence type="ECO:0000256" key="6">
    <source>
        <dbReference type="SAM" id="Phobius"/>
    </source>
</evidence>
<dbReference type="EMBL" id="JAPMLT010000005">
    <property type="protein sequence ID" value="MCX7570662.1"/>
    <property type="molecule type" value="Genomic_DNA"/>
</dbReference>
<name>A0ABT3X160_9BACL</name>
<keyword evidence="5 6" id="KW-0472">Membrane</keyword>
<keyword evidence="8" id="KW-1185">Reference proteome</keyword>
<dbReference type="Proteomes" id="UP001208017">
    <property type="component" value="Unassembled WGS sequence"/>
</dbReference>
<proteinExistence type="inferred from homology"/>
<sequence>MKIVLPIVVGAVIGLFTNWLAIIMLFRPWQEKRLFGMRLPLTPGLIPRRQNDLADKLGQIVDEELLTPEGMARSISRPELEYAVKRAAVRSIGETLNAAPTLGLLVARLFGEAAMDKAQSFVVHRTMDYLRSDEAERQLTRIADSLFDHLRGSLREEHVRRELARAFAAPLHQNLANSTLIWKDALPEGARSLIEERLMQQIDPLLEGASRWLTEPDVVAAISRMLQEKVENIPLIGPMAKGFLTLDRVQDDIVPRLQSVIESRTTRDLIEGKAAEFLRGFWERPVGRIVGRLSEQDLTDLLDKTLRAMFDRAFAEGTASRQMFRDLIVRSLQAGASETTLGDLAGRLVEALEAWNLRDLYISRTDDVDRLITRIWRWLRGHLIDALPDVLDALHLRAVVREQVASYPIATLEKLIRSVVNQELRMITLLGGLLGAVIGLIQALILL</sequence>
<comment type="similarity">
    <text evidence="2">Belongs to the UPF0754 family.</text>
</comment>
<keyword evidence="4 6" id="KW-1133">Transmembrane helix</keyword>
<reference evidence="7 8" key="1">
    <citation type="submission" date="2022-11" db="EMBL/GenBank/DDBJ databases">
        <title>Study of microbial diversity in lake waters.</title>
        <authorList>
            <person name="Zhang J."/>
        </authorList>
    </citation>
    <scope>NUCLEOTIDE SEQUENCE [LARGE SCALE GENOMIC DNA]</scope>
    <source>
        <strain evidence="7 8">DT12</strain>
    </source>
</reference>
<feature type="transmembrane region" description="Helical" evidence="6">
    <location>
        <begin position="424"/>
        <end position="445"/>
    </location>
</feature>
<evidence type="ECO:0000256" key="4">
    <source>
        <dbReference type="ARBA" id="ARBA00022989"/>
    </source>
</evidence>
<dbReference type="RefSeq" id="WP_267151910.1">
    <property type="nucleotide sequence ID" value="NZ_JAPMLT010000005.1"/>
</dbReference>
<dbReference type="PANTHER" id="PTHR35791">
    <property type="entry name" value="UPF0754 MEMBRANE PROTEIN YHEB"/>
    <property type="match status" value="1"/>
</dbReference>
<evidence type="ECO:0000256" key="5">
    <source>
        <dbReference type="ARBA" id="ARBA00023136"/>
    </source>
</evidence>
<evidence type="ECO:0000256" key="2">
    <source>
        <dbReference type="ARBA" id="ARBA00008053"/>
    </source>
</evidence>
<accession>A0ABT3X160</accession>
<feature type="transmembrane region" description="Helical" evidence="6">
    <location>
        <begin position="6"/>
        <end position="26"/>
    </location>
</feature>
<evidence type="ECO:0000313" key="7">
    <source>
        <dbReference type="EMBL" id="MCX7570662.1"/>
    </source>
</evidence>
<dbReference type="InterPro" id="IPR007383">
    <property type="entry name" value="DUF445"/>
</dbReference>
<organism evidence="7 8">
    <name type="scientific">Tumebacillus lacus</name>
    <dbReference type="NCBI Taxonomy" id="2995335"/>
    <lineage>
        <taxon>Bacteria</taxon>
        <taxon>Bacillati</taxon>
        <taxon>Bacillota</taxon>
        <taxon>Bacilli</taxon>
        <taxon>Bacillales</taxon>
        <taxon>Alicyclobacillaceae</taxon>
        <taxon>Tumebacillus</taxon>
    </lineage>
</organism>
<evidence type="ECO:0000256" key="3">
    <source>
        <dbReference type="ARBA" id="ARBA00022692"/>
    </source>
</evidence>
<protein>
    <submittedName>
        <fullName evidence="7">DUF445 family protein</fullName>
    </submittedName>
</protein>
<comment type="caution">
    <text evidence="7">The sequence shown here is derived from an EMBL/GenBank/DDBJ whole genome shotgun (WGS) entry which is preliminary data.</text>
</comment>
<keyword evidence="3 6" id="KW-0812">Transmembrane</keyword>
<dbReference type="Pfam" id="PF04286">
    <property type="entry name" value="DUF445"/>
    <property type="match status" value="1"/>
</dbReference>
<dbReference type="PANTHER" id="PTHR35791:SF1">
    <property type="entry name" value="UPF0754 MEMBRANE PROTEIN YHEB"/>
    <property type="match status" value="1"/>
</dbReference>
<comment type="subcellular location">
    <subcellularLocation>
        <location evidence="1">Endomembrane system</location>
    </subcellularLocation>
</comment>
<gene>
    <name evidence="7" type="ORF">OS242_11865</name>
</gene>
<evidence type="ECO:0000256" key="1">
    <source>
        <dbReference type="ARBA" id="ARBA00004308"/>
    </source>
</evidence>
<evidence type="ECO:0000313" key="8">
    <source>
        <dbReference type="Proteomes" id="UP001208017"/>
    </source>
</evidence>